<evidence type="ECO:0000256" key="2">
    <source>
        <dbReference type="SAM" id="Phobius"/>
    </source>
</evidence>
<organism evidence="3 4">
    <name type="scientific">Pelagomonas calceolata</name>
    <dbReference type="NCBI Taxonomy" id="35677"/>
    <lineage>
        <taxon>Eukaryota</taxon>
        <taxon>Sar</taxon>
        <taxon>Stramenopiles</taxon>
        <taxon>Ochrophyta</taxon>
        <taxon>Pelagophyceae</taxon>
        <taxon>Pelagomonadales</taxon>
        <taxon>Pelagomonadaceae</taxon>
        <taxon>Pelagomonas</taxon>
    </lineage>
</organism>
<gene>
    <name evidence="3" type="ORF">PECAL_3P21790</name>
</gene>
<reference evidence="3" key="1">
    <citation type="submission" date="2021-11" db="EMBL/GenBank/DDBJ databases">
        <authorList>
            <consortium name="Genoscope - CEA"/>
            <person name="William W."/>
        </authorList>
    </citation>
    <scope>NUCLEOTIDE SEQUENCE</scope>
</reference>
<keyword evidence="2" id="KW-1133">Transmembrane helix</keyword>
<dbReference type="SUPFAM" id="SSF53448">
    <property type="entry name" value="Nucleotide-diphospho-sugar transferases"/>
    <property type="match status" value="1"/>
</dbReference>
<dbReference type="Proteomes" id="UP000789595">
    <property type="component" value="Unassembled WGS sequence"/>
</dbReference>
<dbReference type="OrthoDB" id="414863at2759"/>
<dbReference type="EMBL" id="CAKKNE010000003">
    <property type="protein sequence ID" value="CAH0372197.1"/>
    <property type="molecule type" value="Genomic_DNA"/>
</dbReference>
<evidence type="ECO:0000313" key="4">
    <source>
        <dbReference type="Proteomes" id="UP000789595"/>
    </source>
</evidence>
<feature type="transmembrane region" description="Helical" evidence="2">
    <location>
        <begin position="41"/>
        <end position="60"/>
    </location>
</feature>
<protein>
    <submittedName>
        <fullName evidence="3">Uncharacterized protein</fullName>
    </submittedName>
</protein>
<keyword evidence="2" id="KW-0812">Transmembrane</keyword>
<sequence>MRTPQKAGAAPADDRSPGMVKRARHVPAAPWPRRQQANFTVVIRTTLFVALACALLAWGARVGSALFSDGEDAQILVHDRCPPPASRFVRARPLPGGKSTSELIARAKSSGEPCVQRPRTVVTMSSFYGRHQNLPLVVESILAQTCPPDRIYVFLSLAPLIDREFRHNKTRSIGHEIGAFEAALKRMSPLLELVIIDRAEDDLGPATKLLPALKRETNPSTRLVTVDDDTTYHEDLLLALALAADTTKDPVAVGFWCEEFGWSPETSYFFMHATRRRECLGMAVEGSCHGWLSGVGGVLFTRSVFDDSVFNYTSRPRGCWLHDDVWFGGHVAARQDAVAYLIDPGFHSRKVRRIEKDRSRSSSYSQTLKMREHGHDPEAQCASSFDAMRDAVHRGHAASRRRRRRAAAEARAARGARRRFRHFHRGA</sequence>
<comment type="caution">
    <text evidence="3">The sequence shown here is derived from an EMBL/GenBank/DDBJ whole genome shotgun (WGS) entry which is preliminary data.</text>
</comment>
<dbReference type="AlphaFoldDB" id="A0A8J2SQS6"/>
<evidence type="ECO:0000313" key="3">
    <source>
        <dbReference type="EMBL" id="CAH0372197.1"/>
    </source>
</evidence>
<evidence type="ECO:0000256" key="1">
    <source>
        <dbReference type="SAM" id="MobiDB-lite"/>
    </source>
</evidence>
<dbReference type="InterPro" id="IPR029044">
    <property type="entry name" value="Nucleotide-diphossugar_trans"/>
</dbReference>
<accession>A0A8J2SQS6</accession>
<keyword evidence="4" id="KW-1185">Reference proteome</keyword>
<proteinExistence type="predicted"/>
<feature type="region of interest" description="Disordered" evidence="1">
    <location>
        <begin position="1"/>
        <end position="22"/>
    </location>
</feature>
<name>A0A8J2SQS6_9STRA</name>
<feature type="region of interest" description="Disordered" evidence="1">
    <location>
        <begin position="357"/>
        <end position="376"/>
    </location>
</feature>
<keyword evidence="2" id="KW-0472">Membrane</keyword>